<reference evidence="3" key="1">
    <citation type="submission" date="2020-08" db="EMBL/GenBank/DDBJ databases">
        <title>Plant Genome Project.</title>
        <authorList>
            <person name="Zhang R.-G."/>
        </authorList>
    </citation>
    <scope>NUCLEOTIDE SEQUENCE</scope>
    <source>
        <strain evidence="3">WSP0</strain>
        <tissue evidence="3">Leaf</tissue>
    </source>
</reference>
<keyword evidence="4" id="KW-1185">Reference proteome</keyword>
<dbReference type="PANTHER" id="PTHR46594">
    <property type="entry name" value="P-TYPE CATION-TRANSPORTING ATPASE"/>
    <property type="match status" value="1"/>
</dbReference>
<keyword evidence="2" id="KW-0472">Membrane</keyword>
<dbReference type="EMBL" id="JACTNZ010000002">
    <property type="protein sequence ID" value="KAG5562405.1"/>
    <property type="molecule type" value="Genomic_DNA"/>
</dbReference>
<comment type="caution">
    <text evidence="3">The sequence shown here is derived from an EMBL/GenBank/DDBJ whole genome shotgun (WGS) entry which is preliminary data.</text>
</comment>
<evidence type="ECO:0000256" key="2">
    <source>
        <dbReference type="SAM" id="Phobius"/>
    </source>
</evidence>
<dbReference type="Gene3D" id="1.20.1110.10">
    <property type="entry name" value="Calcium-transporting ATPase, transmembrane domain"/>
    <property type="match status" value="1"/>
</dbReference>
<evidence type="ECO:0000256" key="1">
    <source>
        <dbReference type="ARBA" id="ARBA00022723"/>
    </source>
</evidence>
<keyword evidence="1" id="KW-0479">Metal-binding</keyword>
<evidence type="ECO:0000313" key="3">
    <source>
        <dbReference type="EMBL" id="KAG5562405.1"/>
    </source>
</evidence>
<evidence type="ECO:0000313" key="4">
    <source>
        <dbReference type="Proteomes" id="UP000823749"/>
    </source>
</evidence>
<dbReference type="AlphaFoldDB" id="A0AAV6LBF0"/>
<dbReference type="Proteomes" id="UP000823749">
    <property type="component" value="Chromosome 2"/>
</dbReference>
<gene>
    <name evidence="3" type="ORF">RHGRI_005216</name>
</gene>
<protein>
    <recommendedName>
        <fullName evidence="5">Heavy metal translocating P-type ATPase</fullName>
    </recommendedName>
</protein>
<dbReference type="GO" id="GO:0046872">
    <property type="term" value="F:metal ion binding"/>
    <property type="evidence" value="ECO:0007669"/>
    <property type="project" value="UniProtKB-KW"/>
</dbReference>
<keyword evidence="2" id="KW-1133">Transmembrane helix</keyword>
<feature type="transmembrane region" description="Helical" evidence="2">
    <location>
        <begin position="53"/>
        <end position="75"/>
    </location>
</feature>
<keyword evidence="2" id="KW-0812">Transmembrane</keyword>
<feature type="transmembrane region" description="Helical" evidence="2">
    <location>
        <begin position="12"/>
        <end position="33"/>
    </location>
</feature>
<sequence length="84" mass="8942">MSKAPIQKFADFVASIFVPTVVAMSLVTLLGWYFGGVMGAYPEDWLPNTGNYFVFALMFSISVVVIACPCALGLATPTAIMVAT</sequence>
<evidence type="ECO:0008006" key="5">
    <source>
        <dbReference type="Google" id="ProtNLM"/>
    </source>
</evidence>
<name>A0AAV6LBF0_9ERIC</name>
<dbReference type="PANTHER" id="PTHR46594:SF6">
    <property type="entry name" value="COPPER-TRANSPORTING ATPASE RAN1"/>
    <property type="match status" value="1"/>
</dbReference>
<organism evidence="3 4">
    <name type="scientific">Rhododendron griersonianum</name>
    <dbReference type="NCBI Taxonomy" id="479676"/>
    <lineage>
        <taxon>Eukaryota</taxon>
        <taxon>Viridiplantae</taxon>
        <taxon>Streptophyta</taxon>
        <taxon>Embryophyta</taxon>
        <taxon>Tracheophyta</taxon>
        <taxon>Spermatophyta</taxon>
        <taxon>Magnoliopsida</taxon>
        <taxon>eudicotyledons</taxon>
        <taxon>Gunneridae</taxon>
        <taxon>Pentapetalae</taxon>
        <taxon>asterids</taxon>
        <taxon>Ericales</taxon>
        <taxon>Ericaceae</taxon>
        <taxon>Ericoideae</taxon>
        <taxon>Rhodoreae</taxon>
        <taxon>Rhododendron</taxon>
    </lineage>
</organism>
<accession>A0AAV6LBF0</accession>
<dbReference type="InterPro" id="IPR023298">
    <property type="entry name" value="ATPase_P-typ_TM_dom_sf"/>
</dbReference>
<proteinExistence type="predicted"/>
<dbReference type="SUPFAM" id="SSF81665">
    <property type="entry name" value="Calcium ATPase, transmembrane domain M"/>
    <property type="match status" value="1"/>
</dbReference>